<dbReference type="InterPro" id="IPR036890">
    <property type="entry name" value="HATPase_C_sf"/>
</dbReference>
<dbReference type="GO" id="GO:0016020">
    <property type="term" value="C:membrane"/>
    <property type="evidence" value="ECO:0007669"/>
    <property type="project" value="InterPro"/>
</dbReference>
<reference evidence="3 4" key="1">
    <citation type="submission" date="2019-07" db="EMBL/GenBank/DDBJ databases">
        <title>Draft genome for Aliikangiella sp. M105.</title>
        <authorList>
            <person name="Wang G."/>
        </authorList>
    </citation>
    <scope>NUCLEOTIDE SEQUENCE [LARGE SCALE GENOMIC DNA]</scope>
    <source>
        <strain evidence="3 4">M105</strain>
    </source>
</reference>
<evidence type="ECO:0000313" key="3">
    <source>
        <dbReference type="EMBL" id="TQV87065.1"/>
    </source>
</evidence>
<dbReference type="Pfam" id="PF06580">
    <property type="entry name" value="His_kinase"/>
    <property type="match status" value="1"/>
</dbReference>
<feature type="transmembrane region" description="Helical" evidence="1">
    <location>
        <begin position="125"/>
        <end position="145"/>
    </location>
</feature>
<keyword evidence="1" id="KW-0812">Transmembrane</keyword>
<dbReference type="Gene3D" id="3.30.565.10">
    <property type="entry name" value="Histidine kinase-like ATPase, C-terminal domain"/>
    <property type="match status" value="1"/>
</dbReference>
<feature type="domain" description="Signal transduction histidine kinase internal region" evidence="2">
    <location>
        <begin position="165"/>
        <end position="244"/>
    </location>
</feature>
<dbReference type="InterPro" id="IPR010559">
    <property type="entry name" value="Sig_transdc_His_kin_internal"/>
</dbReference>
<dbReference type="SUPFAM" id="SSF55874">
    <property type="entry name" value="ATPase domain of HSP90 chaperone/DNA topoisomerase II/histidine kinase"/>
    <property type="match status" value="1"/>
</dbReference>
<dbReference type="AlphaFoldDB" id="A0A545UC73"/>
<keyword evidence="1" id="KW-1133">Transmembrane helix</keyword>
<dbReference type="InterPro" id="IPR050640">
    <property type="entry name" value="Bact_2-comp_sensor_kinase"/>
</dbReference>
<dbReference type="PANTHER" id="PTHR34220">
    <property type="entry name" value="SENSOR HISTIDINE KINASE YPDA"/>
    <property type="match status" value="1"/>
</dbReference>
<evidence type="ECO:0000313" key="4">
    <source>
        <dbReference type="Proteomes" id="UP000315439"/>
    </source>
</evidence>
<protein>
    <submittedName>
        <fullName evidence="3">GHKL domain-containing protein</fullName>
    </submittedName>
</protein>
<name>A0A545UC73_9GAMM</name>
<gene>
    <name evidence="3" type="ORF">FLL46_14765</name>
</gene>
<dbReference type="PANTHER" id="PTHR34220:SF7">
    <property type="entry name" value="SENSOR HISTIDINE KINASE YPDA"/>
    <property type="match status" value="1"/>
</dbReference>
<keyword evidence="4" id="KW-1185">Reference proteome</keyword>
<dbReference type="RefSeq" id="WP_142932037.1">
    <property type="nucleotide sequence ID" value="NZ_ML660165.1"/>
</dbReference>
<organism evidence="3 4">
    <name type="scientific">Aliikangiella coralliicola</name>
    <dbReference type="NCBI Taxonomy" id="2592383"/>
    <lineage>
        <taxon>Bacteria</taxon>
        <taxon>Pseudomonadati</taxon>
        <taxon>Pseudomonadota</taxon>
        <taxon>Gammaproteobacteria</taxon>
        <taxon>Oceanospirillales</taxon>
        <taxon>Pleioneaceae</taxon>
        <taxon>Aliikangiella</taxon>
    </lineage>
</organism>
<feature type="transmembrane region" description="Helical" evidence="1">
    <location>
        <begin position="82"/>
        <end position="105"/>
    </location>
</feature>
<comment type="caution">
    <text evidence="3">The sequence shown here is derived from an EMBL/GenBank/DDBJ whole genome shotgun (WGS) entry which is preliminary data.</text>
</comment>
<proteinExistence type="predicted"/>
<evidence type="ECO:0000256" key="1">
    <source>
        <dbReference type="SAM" id="Phobius"/>
    </source>
</evidence>
<dbReference type="Proteomes" id="UP000315439">
    <property type="component" value="Unassembled WGS sequence"/>
</dbReference>
<feature type="transmembrane region" description="Helical" evidence="1">
    <location>
        <begin position="43"/>
        <end position="61"/>
    </location>
</feature>
<dbReference type="OrthoDB" id="2514702at2"/>
<dbReference type="EMBL" id="VIKS01000009">
    <property type="protein sequence ID" value="TQV87065.1"/>
    <property type="molecule type" value="Genomic_DNA"/>
</dbReference>
<feature type="transmembrane region" description="Helical" evidence="1">
    <location>
        <begin position="12"/>
        <end position="31"/>
    </location>
</feature>
<accession>A0A545UC73</accession>
<sequence>MSILKAPKTNPIFWMFHSLCLGGFVALNFISRQIEEIEPLEHGIVSAIILFIVNTSICLVLRELIHRFNWLNARKPSVWIKLLVNCTWLGFLSSLIIISTLGLYLLLWKYSYRYIFFMSEVYSNWMIMTIVLYLWAVIYVSINHLNRLKQLELRDSEMALELKQAQLNTLIGQLNPHFLFNGLNNIRSLMLEDVDRARDMLTSLSEILRYSLQNNQQKLQPLENEIDTVRSYIELASIQYEERLEYVEVLDEKVLACKIPPMLVQLLVENAIRHGIDQSSTGGELKLEISQVENRVQIIVSNPGKINQESNEKNKKQSTGLGLENIRQRLHLLYGDEASFGISEENNVVTSVIELPMTGGSQ</sequence>
<keyword evidence="1" id="KW-0472">Membrane</keyword>
<dbReference type="GO" id="GO:0000155">
    <property type="term" value="F:phosphorelay sensor kinase activity"/>
    <property type="evidence" value="ECO:0007669"/>
    <property type="project" value="InterPro"/>
</dbReference>
<evidence type="ECO:0000259" key="2">
    <source>
        <dbReference type="Pfam" id="PF06580"/>
    </source>
</evidence>